<dbReference type="Proteomes" id="UP000216311">
    <property type="component" value="Unassembled WGS sequence"/>
</dbReference>
<evidence type="ECO:0000256" key="1">
    <source>
        <dbReference type="ARBA" id="ARBA00022729"/>
    </source>
</evidence>
<feature type="region of interest" description="Disordered" evidence="2">
    <location>
        <begin position="27"/>
        <end position="48"/>
    </location>
</feature>
<sequence>MFRIRRISTALVSLVLLGATACSSGDGGVQAAAGGQPGGGSPDTLPAGAQIDPVTKNQAAADKLSPTVRQKGELVIAMTEHTPPSGFVGQDGRTVVGVDADMAVLLGQALGVRVKPVGTSFDQIIPGIAAGKYDLTIAAMSPTKQRMEVLDFVDYFRTGTNLATKPGNPKKLTLNTLCGQQIAVLKGSVQEGKIVPGYNEACTKAGQSAIVVNSFPDQQATILALTSGRVDAVVQSAPPVAWAKKQGAPIELGKQDTWTTVALGVKKDSGNLEAIQLATQAVLQSPSYKQVLAKWGVDEHAVSEAKVNNVTY</sequence>
<dbReference type="SMART" id="SM00062">
    <property type="entry name" value="PBPb"/>
    <property type="match status" value="1"/>
</dbReference>
<accession>A0A255HBX9</accession>
<gene>
    <name evidence="5" type="ORF">CGZ93_01790</name>
</gene>
<dbReference type="AlphaFoldDB" id="A0A255HBX9"/>
<organism evidence="5 6">
    <name type="scientific">Enemella dayhoffiae</name>
    <dbReference type="NCBI Taxonomy" id="2016507"/>
    <lineage>
        <taxon>Bacteria</taxon>
        <taxon>Bacillati</taxon>
        <taxon>Actinomycetota</taxon>
        <taxon>Actinomycetes</taxon>
        <taxon>Propionibacteriales</taxon>
        <taxon>Propionibacteriaceae</taxon>
        <taxon>Enemella</taxon>
    </lineage>
</organism>
<reference evidence="5 6" key="1">
    <citation type="submission" date="2017-07" db="EMBL/GenBank/DDBJ databases">
        <title>Draft whole genome sequences of clinical Proprionibacteriaceae strains.</title>
        <authorList>
            <person name="Bernier A.-M."/>
            <person name="Bernard K."/>
            <person name="Domingo M.-C."/>
        </authorList>
    </citation>
    <scope>NUCLEOTIDE SEQUENCE [LARGE SCALE GENOMIC DNA]</scope>
    <source>
        <strain evidence="5 6">NML 130396</strain>
    </source>
</reference>
<feature type="chain" id="PRO_5039384612" description="Solute-binding protein family 3/N-terminal domain-containing protein" evidence="3">
    <location>
        <begin position="25"/>
        <end position="312"/>
    </location>
</feature>
<dbReference type="Pfam" id="PF00497">
    <property type="entry name" value="SBP_bac_3"/>
    <property type="match status" value="1"/>
</dbReference>
<feature type="signal peptide" evidence="3">
    <location>
        <begin position="1"/>
        <end position="24"/>
    </location>
</feature>
<dbReference type="PROSITE" id="PS51257">
    <property type="entry name" value="PROKAR_LIPOPROTEIN"/>
    <property type="match status" value="1"/>
</dbReference>
<evidence type="ECO:0000313" key="5">
    <source>
        <dbReference type="EMBL" id="OYO25211.1"/>
    </source>
</evidence>
<dbReference type="EMBL" id="NMVQ01000001">
    <property type="protein sequence ID" value="OYO25211.1"/>
    <property type="molecule type" value="Genomic_DNA"/>
</dbReference>
<evidence type="ECO:0000256" key="3">
    <source>
        <dbReference type="SAM" id="SignalP"/>
    </source>
</evidence>
<protein>
    <recommendedName>
        <fullName evidence="4">Solute-binding protein family 3/N-terminal domain-containing protein</fullName>
    </recommendedName>
</protein>
<evidence type="ECO:0000259" key="4">
    <source>
        <dbReference type="SMART" id="SM00062"/>
    </source>
</evidence>
<feature type="domain" description="Solute-binding protein family 3/N-terminal" evidence="4">
    <location>
        <begin position="73"/>
        <end position="299"/>
    </location>
</feature>
<comment type="caution">
    <text evidence="5">The sequence shown here is derived from an EMBL/GenBank/DDBJ whole genome shotgun (WGS) entry which is preliminary data.</text>
</comment>
<dbReference type="OrthoDB" id="9762169at2"/>
<dbReference type="Gene3D" id="3.40.190.10">
    <property type="entry name" value="Periplasmic binding protein-like II"/>
    <property type="match status" value="2"/>
</dbReference>
<dbReference type="PANTHER" id="PTHR35936">
    <property type="entry name" value="MEMBRANE-BOUND LYTIC MUREIN TRANSGLYCOSYLASE F"/>
    <property type="match status" value="1"/>
</dbReference>
<keyword evidence="6" id="KW-1185">Reference proteome</keyword>
<evidence type="ECO:0000256" key="2">
    <source>
        <dbReference type="SAM" id="MobiDB-lite"/>
    </source>
</evidence>
<dbReference type="InterPro" id="IPR001638">
    <property type="entry name" value="Solute-binding_3/MltF_N"/>
</dbReference>
<dbReference type="SUPFAM" id="SSF53850">
    <property type="entry name" value="Periplasmic binding protein-like II"/>
    <property type="match status" value="1"/>
</dbReference>
<dbReference type="RefSeq" id="WP_094362419.1">
    <property type="nucleotide sequence ID" value="NZ_NMVQ01000001.1"/>
</dbReference>
<dbReference type="PANTHER" id="PTHR35936:SF17">
    <property type="entry name" value="ARGININE-BINDING EXTRACELLULAR PROTEIN ARTP"/>
    <property type="match status" value="1"/>
</dbReference>
<name>A0A255HBX9_9ACTN</name>
<proteinExistence type="predicted"/>
<keyword evidence="1 3" id="KW-0732">Signal</keyword>
<evidence type="ECO:0000313" key="6">
    <source>
        <dbReference type="Proteomes" id="UP000216311"/>
    </source>
</evidence>